<dbReference type="Proteomes" id="UP000283295">
    <property type="component" value="Unassembled WGS sequence"/>
</dbReference>
<organism evidence="1 2">
    <name type="scientific">Coprococcus eutactus</name>
    <dbReference type="NCBI Taxonomy" id="33043"/>
    <lineage>
        <taxon>Bacteria</taxon>
        <taxon>Bacillati</taxon>
        <taxon>Bacillota</taxon>
        <taxon>Clostridia</taxon>
        <taxon>Lachnospirales</taxon>
        <taxon>Lachnospiraceae</taxon>
        <taxon>Coprococcus</taxon>
    </lineage>
</organism>
<evidence type="ECO:0000313" key="1">
    <source>
        <dbReference type="EMBL" id="RGS43545.1"/>
    </source>
</evidence>
<sequence>MKVNHDSVIGRNESITITKRFRACGQIANSVYSDSKVELIKKVVGKEVFGLDILQEYRNGRWTTIGKFTRK</sequence>
<accession>A0A3R6CVF0</accession>
<dbReference type="EMBL" id="QRVK01000006">
    <property type="protein sequence ID" value="RGS43545.1"/>
    <property type="molecule type" value="Genomic_DNA"/>
</dbReference>
<dbReference type="AlphaFoldDB" id="A0A3R6CVF0"/>
<protein>
    <submittedName>
        <fullName evidence="1">Uncharacterized protein</fullName>
    </submittedName>
</protein>
<comment type="caution">
    <text evidence="1">The sequence shown here is derived from an EMBL/GenBank/DDBJ whole genome shotgun (WGS) entry which is preliminary data.</text>
</comment>
<proteinExistence type="predicted"/>
<name>A0A3R6CVF0_9FIRM</name>
<gene>
    <name evidence="1" type="ORF">DWX94_04295</name>
</gene>
<reference evidence="1 2" key="1">
    <citation type="submission" date="2018-08" db="EMBL/GenBank/DDBJ databases">
        <title>A genome reference for cultivated species of the human gut microbiota.</title>
        <authorList>
            <person name="Zou Y."/>
            <person name="Xue W."/>
            <person name="Luo G."/>
        </authorList>
    </citation>
    <scope>NUCLEOTIDE SEQUENCE [LARGE SCALE GENOMIC DNA]</scope>
    <source>
        <strain evidence="1 2">AF22-21</strain>
    </source>
</reference>
<evidence type="ECO:0000313" key="2">
    <source>
        <dbReference type="Proteomes" id="UP000283295"/>
    </source>
</evidence>